<accession>A0AAD9R8W6</accession>
<reference evidence="2" key="2">
    <citation type="journal article" date="2023" name="Commun. Biol.">
        <title>Intrasexual cuticular hydrocarbon dimorphism in a wasp sheds light on hydrocarbon biosynthesis genes in Hymenoptera.</title>
        <authorList>
            <person name="Moris V.C."/>
            <person name="Podsiadlowski L."/>
            <person name="Martin S."/>
            <person name="Oeyen J.P."/>
            <person name="Donath A."/>
            <person name="Petersen M."/>
            <person name="Wilbrandt J."/>
            <person name="Misof B."/>
            <person name="Liedtke D."/>
            <person name="Thamm M."/>
            <person name="Scheiner R."/>
            <person name="Schmitt T."/>
            <person name="Niehuis O."/>
        </authorList>
    </citation>
    <scope>NUCLEOTIDE SEQUENCE</scope>
    <source>
        <strain evidence="2">GBR_01_08_01A</strain>
    </source>
</reference>
<dbReference type="Proteomes" id="UP001258017">
    <property type="component" value="Unassembled WGS sequence"/>
</dbReference>
<dbReference type="InterPro" id="IPR021109">
    <property type="entry name" value="Peptidase_aspartic_dom_sf"/>
</dbReference>
<comment type="caution">
    <text evidence="2">The sequence shown here is derived from an EMBL/GenBank/DDBJ whole genome shotgun (WGS) entry which is preliminary data.</text>
</comment>
<organism evidence="2 3">
    <name type="scientific">Odynerus spinipes</name>
    <dbReference type="NCBI Taxonomy" id="1348599"/>
    <lineage>
        <taxon>Eukaryota</taxon>
        <taxon>Metazoa</taxon>
        <taxon>Ecdysozoa</taxon>
        <taxon>Arthropoda</taxon>
        <taxon>Hexapoda</taxon>
        <taxon>Insecta</taxon>
        <taxon>Pterygota</taxon>
        <taxon>Neoptera</taxon>
        <taxon>Endopterygota</taxon>
        <taxon>Hymenoptera</taxon>
        <taxon>Apocrita</taxon>
        <taxon>Aculeata</taxon>
        <taxon>Vespoidea</taxon>
        <taxon>Vespidae</taxon>
        <taxon>Eumeninae</taxon>
        <taxon>Odynerus</taxon>
    </lineage>
</organism>
<feature type="region of interest" description="Disordered" evidence="1">
    <location>
        <begin position="80"/>
        <end position="105"/>
    </location>
</feature>
<dbReference type="PANTHER" id="PTHR38681:SF1">
    <property type="entry name" value="RETROVIRUS-RELATED POL POLYPROTEIN FROM TRANSPOSON 412-LIKE PROTEIN"/>
    <property type="match status" value="1"/>
</dbReference>
<dbReference type="EMBL" id="JAIFRP010004475">
    <property type="protein sequence ID" value="KAK2575246.1"/>
    <property type="molecule type" value="Genomic_DNA"/>
</dbReference>
<evidence type="ECO:0000313" key="2">
    <source>
        <dbReference type="EMBL" id="KAK2575246.1"/>
    </source>
</evidence>
<proteinExistence type="predicted"/>
<keyword evidence="3" id="KW-1185">Reference proteome</keyword>
<name>A0AAD9R8W6_9HYME</name>
<dbReference type="FunFam" id="2.40.70.10:FF:000130">
    <property type="entry name" value="Retrovirus-related Pol polyprotein from transposon opus-like Protein"/>
    <property type="match status" value="1"/>
</dbReference>
<evidence type="ECO:0008006" key="4">
    <source>
        <dbReference type="Google" id="ProtNLM"/>
    </source>
</evidence>
<dbReference type="Gene3D" id="2.40.70.10">
    <property type="entry name" value="Acid Proteases"/>
    <property type="match status" value="1"/>
</dbReference>
<evidence type="ECO:0000313" key="3">
    <source>
        <dbReference type="Proteomes" id="UP001258017"/>
    </source>
</evidence>
<feature type="compositionally biased region" description="Basic residues" evidence="1">
    <location>
        <begin position="386"/>
        <end position="404"/>
    </location>
</feature>
<sequence length="404" mass="45729">MGSTELSLTKLAELADWILESCIGPGVMATSLLPGDTVNETNSIAPLNSRLSVLERNVMHLSLTVEKLCSKLDTVISQNNNYRSQQKTRRMSPSTSRNRVATPQPKQSEALIHVEAVADSNNNCLPAENRLYMYDKNNNLSFLIDSGSVVTVIPRELIKTKVDKQPLTLYAANTTEISTFGEKVLTLDLGLRRQFRWPFIIAEVKSPIIGADFIAHHGILIDLKNRRLVDSVTRIAASGIIRKTYVHKKFREYMRGVRPSPTAHHNKARMFLQKNIYDCSHVHLRNDTIKPPLEPPYSGPYKVIKRLDDRRFVIDINGEHKTVAIERLKPAYVTKVENTVQPSSLDDQPIEPYTSSIATCCGDIEDGGDIRNDSDIEDERSDWPQRHQRRHSTRTNAPQKKRID</sequence>
<dbReference type="PANTHER" id="PTHR38681">
    <property type="entry name" value="RETROVIRUS-RELATED POL POLYPROTEIN FROM TRANSPOSON 412-LIKE PROTEIN-RELATED"/>
    <property type="match status" value="1"/>
</dbReference>
<protein>
    <recommendedName>
        <fullName evidence="4">Peptidase A2 domain-containing protein</fullName>
    </recommendedName>
</protein>
<dbReference type="CDD" id="cd06094">
    <property type="entry name" value="RP_Saci_like"/>
    <property type="match status" value="1"/>
</dbReference>
<dbReference type="SUPFAM" id="SSF50630">
    <property type="entry name" value="Acid proteases"/>
    <property type="match status" value="1"/>
</dbReference>
<gene>
    <name evidence="2" type="ORF">KPH14_012761</name>
</gene>
<dbReference type="AlphaFoldDB" id="A0AAD9R8W6"/>
<dbReference type="InterPro" id="IPR034132">
    <property type="entry name" value="RP_Saci-like"/>
</dbReference>
<evidence type="ECO:0000256" key="1">
    <source>
        <dbReference type="SAM" id="MobiDB-lite"/>
    </source>
</evidence>
<reference evidence="2" key="1">
    <citation type="submission" date="2021-08" db="EMBL/GenBank/DDBJ databases">
        <authorList>
            <person name="Misof B."/>
            <person name="Oliver O."/>
            <person name="Podsiadlowski L."/>
            <person name="Donath A."/>
            <person name="Peters R."/>
            <person name="Mayer C."/>
            <person name="Rust J."/>
            <person name="Gunkel S."/>
            <person name="Lesny P."/>
            <person name="Martin S."/>
            <person name="Oeyen J.P."/>
            <person name="Petersen M."/>
            <person name="Panagiotis P."/>
            <person name="Wilbrandt J."/>
            <person name="Tanja T."/>
        </authorList>
    </citation>
    <scope>NUCLEOTIDE SEQUENCE</scope>
    <source>
        <strain evidence="2">GBR_01_08_01A</strain>
        <tissue evidence="2">Thorax + abdomen</tissue>
    </source>
</reference>
<feature type="region of interest" description="Disordered" evidence="1">
    <location>
        <begin position="364"/>
        <end position="404"/>
    </location>
</feature>